<dbReference type="EMBL" id="BMFA01000002">
    <property type="protein sequence ID" value="GGB38755.1"/>
    <property type="molecule type" value="Genomic_DNA"/>
</dbReference>
<dbReference type="Proteomes" id="UP000605148">
    <property type="component" value="Unassembled WGS sequence"/>
</dbReference>
<protein>
    <submittedName>
        <fullName evidence="2">Endonuclease</fullName>
    </submittedName>
</protein>
<organism evidence="2 3">
    <name type="scientific">Roseibium aquae</name>
    <dbReference type="NCBI Taxonomy" id="1323746"/>
    <lineage>
        <taxon>Bacteria</taxon>
        <taxon>Pseudomonadati</taxon>
        <taxon>Pseudomonadota</taxon>
        <taxon>Alphaproteobacteria</taxon>
        <taxon>Hyphomicrobiales</taxon>
        <taxon>Stappiaceae</taxon>
        <taxon>Roseibium</taxon>
    </lineage>
</organism>
<dbReference type="GO" id="GO:0004519">
    <property type="term" value="F:endonuclease activity"/>
    <property type="evidence" value="ECO:0007669"/>
    <property type="project" value="UniProtKB-KW"/>
</dbReference>
<dbReference type="OrthoDB" id="7297112at2"/>
<feature type="domain" description="Endonuclease/exonuclease/phosphatase" evidence="1">
    <location>
        <begin position="4"/>
        <end position="291"/>
    </location>
</feature>
<dbReference type="InterPro" id="IPR005135">
    <property type="entry name" value="Endo/exonuclease/phosphatase"/>
</dbReference>
<name>A0A916TBM6_9HYPH</name>
<dbReference type="Pfam" id="PF03372">
    <property type="entry name" value="Exo_endo_phos"/>
    <property type="match status" value="1"/>
</dbReference>
<accession>A0A916TBM6</accession>
<evidence type="ECO:0000259" key="1">
    <source>
        <dbReference type="Pfam" id="PF03372"/>
    </source>
</evidence>
<keyword evidence="2" id="KW-0255">Endonuclease</keyword>
<keyword evidence="2" id="KW-0540">Nuclease</keyword>
<dbReference type="RefSeq" id="WP_150495066.1">
    <property type="nucleotide sequence ID" value="NZ_BMFA01000002.1"/>
</dbReference>
<reference evidence="2" key="1">
    <citation type="journal article" date="2014" name="Int. J. Syst. Evol. Microbiol.">
        <title>Complete genome sequence of Corynebacterium casei LMG S-19264T (=DSM 44701T), isolated from a smear-ripened cheese.</title>
        <authorList>
            <consortium name="US DOE Joint Genome Institute (JGI-PGF)"/>
            <person name="Walter F."/>
            <person name="Albersmeier A."/>
            <person name="Kalinowski J."/>
            <person name="Ruckert C."/>
        </authorList>
    </citation>
    <scope>NUCLEOTIDE SEQUENCE</scope>
    <source>
        <strain evidence="2">CGMCC 1.12426</strain>
    </source>
</reference>
<proteinExistence type="predicted"/>
<evidence type="ECO:0000313" key="2">
    <source>
        <dbReference type="EMBL" id="GGB38755.1"/>
    </source>
</evidence>
<sequence>MRIATFNLESFGDNRFDRDRLAPRIAVFRPHLLDLNADILCLQEVNAQKKPGQRVRCFAALDALLEQTPYASFHRAHSTRPGESIPADRHNLIILSRYPILERRVLHSTHVHPPHWQMRHGHPAPETVQPVLFDRPLLYAKLDAGLAKPLHVFCVHLRAPIAAPIPGGKVSAFVWRSAEAWAEGYFLASLKHTAQSLDLRLAIDTIFSEDPQALILAAGDFNAGGETNALRLVRAPVEDTGNPELASRELLQLDARIPRQERQTVIHDGRGQTLDHILASRALEAHVRSIRIFNAGLADEVRDAGSIAETGSFHAAVEAEFDFAPRSNPRSG</sequence>
<gene>
    <name evidence="2" type="ORF">GCM10011316_08480</name>
</gene>
<keyword evidence="3" id="KW-1185">Reference proteome</keyword>
<reference evidence="2" key="2">
    <citation type="submission" date="2020-09" db="EMBL/GenBank/DDBJ databases">
        <authorList>
            <person name="Sun Q."/>
            <person name="Zhou Y."/>
        </authorList>
    </citation>
    <scope>NUCLEOTIDE SEQUENCE</scope>
    <source>
        <strain evidence="2">CGMCC 1.12426</strain>
    </source>
</reference>
<evidence type="ECO:0000313" key="3">
    <source>
        <dbReference type="Proteomes" id="UP000605148"/>
    </source>
</evidence>
<dbReference type="SUPFAM" id="SSF56219">
    <property type="entry name" value="DNase I-like"/>
    <property type="match status" value="1"/>
</dbReference>
<dbReference type="Gene3D" id="3.60.10.10">
    <property type="entry name" value="Endonuclease/exonuclease/phosphatase"/>
    <property type="match status" value="1"/>
</dbReference>
<comment type="caution">
    <text evidence="2">The sequence shown here is derived from an EMBL/GenBank/DDBJ whole genome shotgun (WGS) entry which is preliminary data.</text>
</comment>
<keyword evidence="2" id="KW-0378">Hydrolase</keyword>
<dbReference type="AlphaFoldDB" id="A0A916TBM6"/>
<dbReference type="InterPro" id="IPR036691">
    <property type="entry name" value="Endo/exonu/phosph_ase_sf"/>
</dbReference>